<accession>A0A699QM55</accession>
<organism evidence="1">
    <name type="scientific">Tanacetum cinerariifolium</name>
    <name type="common">Dalmatian daisy</name>
    <name type="synonym">Chrysanthemum cinerariifolium</name>
    <dbReference type="NCBI Taxonomy" id="118510"/>
    <lineage>
        <taxon>Eukaryota</taxon>
        <taxon>Viridiplantae</taxon>
        <taxon>Streptophyta</taxon>
        <taxon>Embryophyta</taxon>
        <taxon>Tracheophyta</taxon>
        <taxon>Spermatophyta</taxon>
        <taxon>Magnoliopsida</taxon>
        <taxon>eudicotyledons</taxon>
        <taxon>Gunneridae</taxon>
        <taxon>Pentapetalae</taxon>
        <taxon>asterids</taxon>
        <taxon>campanulids</taxon>
        <taxon>Asterales</taxon>
        <taxon>Asteraceae</taxon>
        <taxon>Asteroideae</taxon>
        <taxon>Anthemideae</taxon>
        <taxon>Anthemidinae</taxon>
        <taxon>Tanacetum</taxon>
    </lineage>
</organism>
<reference evidence="1" key="1">
    <citation type="journal article" date="2019" name="Sci. Rep.">
        <title>Draft genome of Tanacetum cinerariifolium, the natural source of mosquito coil.</title>
        <authorList>
            <person name="Yamashiro T."/>
            <person name="Shiraishi A."/>
            <person name="Satake H."/>
            <person name="Nakayama K."/>
        </authorList>
    </citation>
    <scope>NUCLEOTIDE SEQUENCE</scope>
</reference>
<gene>
    <name evidence="1" type="ORF">Tci_844763</name>
</gene>
<dbReference type="EMBL" id="BKCJ011039489">
    <property type="protein sequence ID" value="GFC72793.1"/>
    <property type="molecule type" value="Genomic_DNA"/>
</dbReference>
<name>A0A699QM55_TANCI</name>
<evidence type="ECO:0000313" key="1">
    <source>
        <dbReference type="EMBL" id="GFC72793.1"/>
    </source>
</evidence>
<protein>
    <submittedName>
        <fullName evidence="1">Uncharacterized protein</fullName>
    </submittedName>
</protein>
<comment type="caution">
    <text evidence="1">The sequence shown here is derived from an EMBL/GenBank/DDBJ whole genome shotgun (WGS) entry which is preliminary data.</text>
</comment>
<dbReference type="AlphaFoldDB" id="A0A699QM55"/>
<proteinExistence type="predicted"/>
<sequence length="153" mass="17656">MAKKHIPFTHAKYVSFNLEDVILNTNNKVALLYPKHSNKEVFLCVSDLISKCCIRKAFTRSPIQYKEYLSKFWYSAKALDNSKVYFSIPTGEIYGAIGLNTFRKAIGAHYMSYFSDYMDPPSIDIVRTWFTTIDYEEEVSSKGTLKKSILPPR</sequence>